<evidence type="ECO:0000256" key="2">
    <source>
        <dbReference type="ARBA" id="ARBA00023125"/>
    </source>
</evidence>
<dbReference type="SMART" id="SM00342">
    <property type="entry name" value="HTH_ARAC"/>
    <property type="match status" value="1"/>
</dbReference>
<dbReference type="GO" id="GO:0003700">
    <property type="term" value="F:DNA-binding transcription factor activity"/>
    <property type="evidence" value="ECO:0007669"/>
    <property type="project" value="InterPro"/>
</dbReference>
<gene>
    <name evidence="5" type="primary">rhaR_3</name>
    <name evidence="5" type="ORF">HOV93_09310</name>
</gene>
<dbReference type="InterPro" id="IPR020449">
    <property type="entry name" value="Tscrpt_reg_AraC-type_HTH"/>
</dbReference>
<accession>A0A7V8V2L2</accession>
<comment type="caution">
    <text evidence="5">The sequence shown here is derived from an EMBL/GenBank/DDBJ whole genome shotgun (WGS) entry which is preliminary data.</text>
</comment>
<dbReference type="PROSITE" id="PS01124">
    <property type="entry name" value="HTH_ARAC_FAMILY_2"/>
    <property type="match status" value="1"/>
</dbReference>
<dbReference type="Gene3D" id="1.20.120.530">
    <property type="entry name" value="GntR ligand-binding domain-like"/>
    <property type="match status" value="1"/>
</dbReference>
<dbReference type="InterPro" id="IPR018060">
    <property type="entry name" value="HTH_AraC"/>
</dbReference>
<dbReference type="RefSeq" id="WP_207395263.1">
    <property type="nucleotide sequence ID" value="NZ_JABRWO010000002.1"/>
</dbReference>
<dbReference type="InterPro" id="IPR008920">
    <property type="entry name" value="TF_FadR/GntR_C"/>
</dbReference>
<evidence type="ECO:0000259" key="4">
    <source>
        <dbReference type="PROSITE" id="PS01124"/>
    </source>
</evidence>
<keyword evidence="3" id="KW-0804">Transcription</keyword>
<dbReference type="AlphaFoldDB" id="A0A7V8V2L2"/>
<dbReference type="SUPFAM" id="SSF48008">
    <property type="entry name" value="GntR ligand-binding domain-like"/>
    <property type="match status" value="1"/>
</dbReference>
<feature type="domain" description="HTH araC/xylS-type" evidence="4">
    <location>
        <begin position="158"/>
        <end position="257"/>
    </location>
</feature>
<reference evidence="5 6" key="1">
    <citation type="submission" date="2020-05" db="EMBL/GenBank/DDBJ databases">
        <title>Bremerella alba sp. nov., a novel planctomycete isolated from the surface of the macroalga Fucus spiralis.</title>
        <authorList>
            <person name="Godinho O."/>
            <person name="Botelho R."/>
            <person name="Albuquerque L."/>
            <person name="Wiegand S."/>
            <person name="Da Costa M.S."/>
            <person name="Lobo-Da-Cunha A."/>
            <person name="Jogler C."/>
            <person name="Lage O.M."/>
        </authorList>
    </citation>
    <scope>NUCLEOTIDE SEQUENCE [LARGE SCALE GENOMIC DNA]</scope>
    <source>
        <strain evidence="5 6">FF15</strain>
    </source>
</reference>
<dbReference type="InterPro" id="IPR018062">
    <property type="entry name" value="HTH_AraC-typ_CS"/>
</dbReference>
<evidence type="ECO:0000256" key="1">
    <source>
        <dbReference type="ARBA" id="ARBA00023015"/>
    </source>
</evidence>
<dbReference type="PANTHER" id="PTHR43280:SF28">
    <property type="entry name" value="HTH-TYPE TRANSCRIPTIONAL ACTIVATOR RHAS"/>
    <property type="match status" value="1"/>
</dbReference>
<dbReference type="Pfam" id="PF12833">
    <property type="entry name" value="HTH_18"/>
    <property type="match status" value="1"/>
</dbReference>
<keyword evidence="6" id="KW-1185">Reference proteome</keyword>
<organism evidence="5 6">
    <name type="scientific">Bremerella alba</name>
    <dbReference type="NCBI Taxonomy" id="980252"/>
    <lineage>
        <taxon>Bacteria</taxon>
        <taxon>Pseudomonadati</taxon>
        <taxon>Planctomycetota</taxon>
        <taxon>Planctomycetia</taxon>
        <taxon>Pirellulales</taxon>
        <taxon>Pirellulaceae</taxon>
        <taxon>Bremerella</taxon>
    </lineage>
</organism>
<dbReference type="Pfam" id="PF07729">
    <property type="entry name" value="FCD"/>
    <property type="match status" value="1"/>
</dbReference>
<name>A0A7V8V2L2_9BACT</name>
<dbReference type="SUPFAM" id="SSF46689">
    <property type="entry name" value="Homeodomain-like"/>
    <property type="match status" value="2"/>
</dbReference>
<dbReference type="InterPro" id="IPR009057">
    <property type="entry name" value="Homeodomain-like_sf"/>
</dbReference>
<dbReference type="EMBL" id="JABRWO010000002">
    <property type="protein sequence ID" value="MBA2113779.1"/>
    <property type="molecule type" value="Genomic_DNA"/>
</dbReference>
<dbReference type="PANTHER" id="PTHR43280">
    <property type="entry name" value="ARAC-FAMILY TRANSCRIPTIONAL REGULATOR"/>
    <property type="match status" value="1"/>
</dbReference>
<keyword evidence="1" id="KW-0805">Transcription regulation</keyword>
<dbReference type="PROSITE" id="PS00041">
    <property type="entry name" value="HTH_ARAC_FAMILY_1"/>
    <property type="match status" value="1"/>
</dbReference>
<evidence type="ECO:0000313" key="6">
    <source>
        <dbReference type="Proteomes" id="UP000551616"/>
    </source>
</evidence>
<dbReference type="GO" id="GO:0043565">
    <property type="term" value="F:sequence-specific DNA binding"/>
    <property type="evidence" value="ECO:0007669"/>
    <property type="project" value="InterPro"/>
</dbReference>
<keyword evidence="2" id="KW-0238">DNA-binding</keyword>
<evidence type="ECO:0000313" key="5">
    <source>
        <dbReference type="EMBL" id="MBA2113779.1"/>
    </source>
</evidence>
<evidence type="ECO:0000256" key="3">
    <source>
        <dbReference type="ARBA" id="ARBA00023163"/>
    </source>
</evidence>
<dbReference type="PRINTS" id="PR00032">
    <property type="entry name" value="HTHARAC"/>
</dbReference>
<protein>
    <submittedName>
        <fullName evidence="5">HTH-type transcriptional activator RhaR</fullName>
    </submittedName>
</protein>
<sequence length="267" mass="30313">MTSAMHSVSNLRAKIEGFASRYAAMRVADGGSYQTLLDQFQRMEETTRAESYDDFAQCDQDFHRAIVELADVPSLHAAWREVFLAHSEFRIGTLEQCWPDLTVLFESHRPLVEAIASGQAHEAEEAAVAHLDAVWFRLALLSDAPEFGQEALPSDPLARACAYLAFHFTEAVRLPYVAKEISKCTAGHLARLFREQLGLSFSEYLIELRLQKSVQLLQITNRSIQEIAERVGYSDPSRFSMHFRRRFGKTPTSFRETYSFGTIRVVL</sequence>
<dbReference type="Gene3D" id="1.10.10.60">
    <property type="entry name" value="Homeodomain-like"/>
    <property type="match status" value="2"/>
</dbReference>
<dbReference type="InterPro" id="IPR011711">
    <property type="entry name" value="GntR_C"/>
</dbReference>
<dbReference type="Proteomes" id="UP000551616">
    <property type="component" value="Unassembled WGS sequence"/>
</dbReference>
<dbReference type="SMART" id="SM00895">
    <property type="entry name" value="FCD"/>
    <property type="match status" value="1"/>
</dbReference>
<proteinExistence type="predicted"/>